<dbReference type="EMBL" id="FNEG01000005">
    <property type="protein sequence ID" value="SDJ31259.1"/>
    <property type="molecule type" value="Genomic_DNA"/>
</dbReference>
<evidence type="ECO:0000256" key="3">
    <source>
        <dbReference type="ARBA" id="ARBA00022691"/>
    </source>
</evidence>
<protein>
    <submittedName>
        <fullName evidence="4">Predicted O-methyltransferase YrrM</fullName>
    </submittedName>
</protein>
<dbReference type="RefSeq" id="WP_089737397.1">
    <property type="nucleotide sequence ID" value="NZ_FNEG01000005.1"/>
</dbReference>
<gene>
    <name evidence="4" type="ORF">SAMN05421542_3150</name>
</gene>
<dbReference type="InterPro" id="IPR002935">
    <property type="entry name" value="SAM_O-MeTrfase"/>
</dbReference>
<name>A0ABY0Q0T6_CHRJE</name>
<dbReference type="Pfam" id="PF01596">
    <property type="entry name" value="Methyltransf_3"/>
    <property type="match status" value="1"/>
</dbReference>
<dbReference type="SUPFAM" id="SSF53335">
    <property type="entry name" value="S-adenosyl-L-methionine-dependent methyltransferases"/>
    <property type="match status" value="1"/>
</dbReference>
<keyword evidence="5" id="KW-1185">Reference proteome</keyword>
<accession>A0ABY0Q0T6</accession>
<evidence type="ECO:0000313" key="4">
    <source>
        <dbReference type="EMBL" id="SDJ31259.1"/>
    </source>
</evidence>
<keyword evidence="3" id="KW-0949">S-adenosyl-L-methionine</keyword>
<keyword evidence="1" id="KW-0489">Methyltransferase</keyword>
<dbReference type="InterPro" id="IPR029063">
    <property type="entry name" value="SAM-dependent_MTases_sf"/>
</dbReference>
<comment type="caution">
    <text evidence="4">The sequence shown here is derived from an EMBL/GenBank/DDBJ whole genome shotgun (WGS) entry which is preliminary data.</text>
</comment>
<evidence type="ECO:0000256" key="1">
    <source>
        <dbReference type="ARBA" id="ARBA00022603"/>
    </source>
</evidence>
<dbReference type="CDD" id="cd02440">
    <property type="entry name" value="AdoMet_MTases"/>
    <property type="match status" value="1"/>
</dbReference>
<keyword evidence="2" id="KW-0808">Transferase</keyword>
<reference evidence="4 5" key="1">
    <citation type="submission" date="2016-10" db="EMBL/GenBank/DDBJ databases">
        <authorList>
            <person name="Varghese N."/>
            <person name="Submissions S."/>
        </authorList>
    </citation>
    <scope>NUCLEOTIDE SEQUENCE [LARGE SCALE GENOMIC DNA]</scope>
    <source>
        <strain evidence="4 5">DSM 19299</strain>
    </source>
</reference>
<dbReference type="InterPro" id="IPR050362">
    <property type="entry name" value="Cation-dep_OMT"/>
</dbReference>
<dbReference type="PROSITE" id="PS51682">
    <property type="entry name" value="SAM_OMT_I"/>
    <property type="match status" value="1"/>
</dbReference>
<dbReference type="Proteomes" id="UP000199426">
    <property type="component" value="Unassembled WGS sequence"/>
</dbReference>
<dbReference type="Gene3D" id="3.40.50.150">
    <property type="entry name" value="Vaccinia Virus protein VP39"/>
    <property type="match status" value="1"/>
</dbReference>
<evidence type="ECO:0000256" key="2">
    <source>
        <dbReference type="ARBA" id="ARBA00022679"/>
    </source>
</evidence>
<sequence length="224" mass="24911">MKTDFFLEIDHYISGLLAPEDQALKDTITSLDTEGLPQHSVSANQGKFLQVMTMACNAKKVLELGTLGGYSTIWLARALPEEGKIITIEIDQHHGKVAQQNIENAGLSDKVEFRIGKALDILLQMVNSNNEKFDMIFIDADKPPYTEYFKYALQLSRPGTMIILDNVIREGKILNTTSQDEKVQGVQRLNKLLSTTENVTATILQTFGAKEHDGMAIAVVNRVD</sequence>
<proteinExistence type="predicted"/>
<dbReference type="PANTHER" id="PTHR10509">
    <property type="entry name" value="O-METHYLTRANSFERASE-RELATED"/>
    <property type="match status" value="1"/>
</dbReference>
<organism evidence="4 5">
    <name type="scientific">Chryseobacterium jejuense</name>
    <dbReference type="NCBI Taxonomy" id="445960"/>
    <lineage>
        <taxon>Bacteria</taxon>
        <taxon>Pseudomonadati</taxon>
        <taxon>Bacteroidota</taxon>
        <taxon>Flavobacteriia</taxon>
        <taxon>Flavobacteriales</taxon>
        <taxon>Weeksellaceae</taxon>
        <taxon>Chryseobacterium group</taxon>
        <taxon>Chryseobacterium</taxon>
    </lineage>
</organism>
<dbReference type="PANTHER" id="PTHR10509:SF14">
    <property type="entry name" value="CAFFEOYL-COA O-METHYLTRANSFERASE 3-RELATED"/>
    <property type="match status" value="1"/>
</dbReference>
<evidence type="ECO:0000313" key="5">
    <source>
        <dbReference type="Proteomes" id="UP000199426"/>
    </source>
</evidence>